<dbReference type="SUPFAM" id="SSF46955">
    <property type="entry name" value="Putative DNA-binding domain"/>
    <property type="match status" value="1"/>
</dbReference>
<keyword evidence="1" id="KW-0238">DNA-binding</keyword>
<organism evidence="3 4">
    <name type="scientific">Amycolatopsis bartoniae</name>
    <dbReference type="NCBI Taxonomy" id="941986"/>
    <lineage>
        <taxon>Bacteria</taxon>
        <taxon>Bacillati</taxon>
        <taxon>Actinomycetota</taxon>
        <taxon>Actinomycetes</taxon>
        <taxon>Pseudonocardiales</taxon>
        <taxon>Pseudonocardiaceae</taxon>
        <taxon>Amycolatopsis</taxon>
    </lineage>
</organism>
<dbReference type="InterPro" id="IPR000551">
    <property type="entry name" value="MerR-type_HTH_dom"/>
</dbReference>
<feature type="domain" description="HTH merR-type" evidence="2">
    <location>
        <begin position="47"/>
        <end position="99"/>
    </location>
</feature>
<dbReference type="PANTHER" id="PTHR30204">
    <property type="entry name" value="REDOX-CYCLING DRUG-SENSING TRANSCRIPTIONAL ACTIVATOR SOXR"/>
    <property type="match status" value="1"/>
</dbReference>
<dbReference type="AlphaFoldDB" id="A0A8H9IZU5"/>
<evidence type="ECO:0000313" key="4">
    <source>
        <dbReference type="Proteomes" id="UP000658656"/>
    </source>
</evidence>
<dbReference type="InterPro" id="IPR047057">
    <property type="entry name" value="MerR_fam"/>
</dbReference>
<reference evidence="3" key="2">
    <citation type="submission" date="2020-09" db="EMBL/GenBank/DDBJ databases">
        <authorList>
            <person name="Sun Q."/>
            <person name="Zhou Y."/>
        </authorList>
    </citation>
    <scope>NUCLEOTIDE SEQUENCE</scope>
    <source>
        <strain evidence="3">CGMCC 4.7679</strain>
    </source>
</reference>
<dbReference type="SMART" id="SM00422">
    <property type="entry name" value="HTH_MERR"/>
    <property type="match status" value="1"/>
</dbReference>
<accession>A0A8H9IZU5</accession>
<dbReference type="Proteomes" id="UP000658656">
    <property type="component" value="Unassembled WGS sequence"/>
</dbReference>
<reference evidence="3" key="1">
    <citation type="journal article" date="2014" name="Int. J. Syst. Evol. Microbiol.">
        <title>Complete genome sequence of Corynebacterium casei LMG S-19264T (=DSM 44701T), isolated from a smear-ripened cheese.</title>
        <authorList>
            <consortium name="US DOE Joint Genome Institute (JGI-PGF)"/>
            <person name="Walter F."/>
            <person name="Albersmeier A."/>
            <person name="Kalinowski J."/>
            <person name="Ruckert C."/>
        </authorList>
    </citation>
    <scope>NUCLEOTIDE SEQUENCE</scope>
    <source>
        <strain evidence="3">CGMCC 4.7679</strain>
    </source>
</reference>
<dbReference type="EMBL" id="BNAV01000006">
    <property type="protein sequence ID" value="GHF65932.1"/>
    <property type="molecule type" value="Genomic_DNA"/>
</dbReference>
<protein>
    <recommendedName>
        <fullName evidence="2">HTH merR-type domain-containing protein</fullName>
    </recommendedName>
</protein>
<dbReference type="InterPro" id="IPR009061">
    <property type="entry name" value="DNA-bd_dom_put_sf"/>
</dbReference>
<dbReference type="Pfam" id="PF13411">
    <property type="entry name" value="MerR_1"/>
    <property type="match status" value="1"/>
</dbReference>
<proteinExistence type="predicted"/>
<dbReference type="GO" id="GO:0003677">
    <property type="term" value="F:DNA binding"/>
    <property type="evidence" value="ECO:0007669"/>
    <property type="project" value="UniProtKB-KW"/>
</dbReference>
<evidence type="ECO:0000313" key="3">
    <source>
        <dbReference type="EMBL" id="GHF65932.1"/>
    </source>
</evidence>
<dbReference type="OrthoDB" id="9809391at2"/>
<sequence length="205" mass="22529">MLVLGHHDGHRGRPPAVERHAHAGERPHLGFGIVECGHGSDSTACSLHHYDELGLVTASERTSAGHRRYTPDDLRRLYRVRALRSLGLSLEEVAAALAHPPDLRGLLTEQLAALEAQAVRLRHVIHHVGALLRRLDDGCPDARQFLETLEVMAMYENRASGRRPRRASCGRTTAPVSRGRCRGPPTACVPSCPMWTACALSERKP</sequence>
<evidence type="ECO:0000259" key="2">
    <source>
        <dbReference type="PROSITE" id="PS50937"/>
    </source>
</evidence>
<dbReference type="Gene3D" id="1.10.1660.10">
    <property type="match status" value="1"/>
</dbReference>
<name>A0A8H9IZU5_9PSEU</name>
<keyword evidence="4" id="KW-1185">Reference proteome</keyword>
<dbReference type="PROSITE" id="PS50937">
    <property type="entry name" value="HTH_MERR_2"/>
    <property type="match status" value="1"/>
</dbReference>
<dbReference type="GO" id="GO:0003700">
    <property type="term" value="F:DNA-binding transcription factor activity"/>
    <property type="evidence" value="ECO:0007669"/>
    <property type="project" value="InterPro"/>
</dbReference>
<dbReference type="CDD" id="cd01106">
    <property type="entry name" value="HTH_TipAL-Mta"/>
    <property type="match status" value="1"/>
</dbReference>
<gene>
    <name evidence="3" type="ORF">GCM10017566_44500</name>
</gene>
<dbReference type="PANTHER" id="PTHR30204:SF90">
    <property type="entry name" value="HTH-TYPE TRANSCRIPTIONAL ACTIVATOR MTA"/>
    <property type="match status" value="1"/>
</dbReference>
<evidence type="ECO:0000256" key="1">
    <source>
        <dbReference type="ARBA" id="ARBA00023125"/>
    </source>
</evidence>
<dbReference type="RefSeq" id="WP_145932743.1">
    <property type="nucleotide sequence ID" value="NZ_BNAV01000006.1"/>
</dbReference>
<comment type="caution">
    <text evidence="3">The sequence shown here is derived from an EMBL/GenBank/DDBJ whole genome shotgun (WGS) entry which is preliminary data.</text>
</comment>